<organism evidence="2">
    <name type="scientific">freshwater metagenome</name>
    <dbReference type="NCBI Taxonomy" id="449393"/>
    <lineage>
        <taxon>unclassified sequences</taxon>
        <taxon>metagenomes</taxon>
        <taxon>ecological metagenomes</taxon>
    </lineage>
</organism>
<dbReference type="InterPro" id="IPR037284">
    <property type="entry name" value="SUF_FeS_clus_asmbl_SufBD_sf"/>
</dbReference>
<name>A0A6J6NHH6_9ZZZZ</name>
<dbReference type="InterPro" id="IPR000825">
    <property type="entry name" value="SUF_FeS_clus_asmbl_SufBD_core"/>
</dbReference>
<dbReference type="InterPro" id="IPR055346">
    <property type="entry name" value="Fe-S_cluster_assembly_SufBD"/>
</dbReference>
<feature type="domain" description="SUF system FeS cluster assembly SufBD core" evidence="1">
    <location>
        <begin position="136"/>
        <end position="364"/>
    </location>
</feature>
<reference evidence="2" key="1">
    <citation type="submission" date="2020-05" db="EMBL/GenBank/DDBJ databases">
        <authorList>
            <person name="Chiriac C."/>
            <person name="Salcher M."/>
            <person name="Ghai R."/>
            <person name="Kavagutti S V."/>
        </authorList>
    </citation>
    <scope>NUCLEOTIDE SEQUENCE</scope>
</reference>
<dbReference type="GO" id="GO:0016226">
    <property type="term" value="P:iron-sulfur cluster assembly"/>
    <property type="evidence" value="ECO:0007669"/>
    <property type="project" value="InterPro"/>
</dbReference>
<dbReference type="PANTHER" id="PTHR43575">
    <property type="entry name" value="PROTEIN ABCI7, CHLOROPLASTIC"/>
    <property type="match status" value="1"/>
</dbReference>
<accession>A0A6J6NHH6</accession>
<gene>
    <name evidence="2" type="ORF">UFOPK2399_00169</name>
</gene>
<dbReference type="EMBL" id="CAEZXP010000001">
    <property type="protein sequence ID" value="CAB4684274.1"/>
    <property type="molecule type" value="Genomic_DNA"/>
</dbReference>
<dbReference type="SUPFAM" id="SSF101960">
    <property type="entry name" value="Stabilizer of iron transporter SufD"/>
    <property type="match status" value="1"/>
</dbReference>
<sequence>MANAEAAARFAELPVPTTHEEPWRFTDLRGFDPASYPVPTEAVGSAAVSVLPDLAVAASAEVNEAGITIHADNLPAGVRFELLDESDPRLYGLVGWTDKFTAHNAALWKHGLLVQVAKGVELEKPLYVRVANSVPGGALFWRLLVVAEEASRFTLIEEYASSTPDLPSYTNAAIELYVEQSAKLEYVSVQNLSLETWHFATHHARVERDAELDWVAGGFGSKRGKIRIQNDLNGPGATSRVTGAYFADGDQHLDYDTFQEHIAPNTESDFAFKGALRESAKAVWRGMIRVEKDAQKTNAYQENRNLLLSDTAHADSIPGLEIMANDVRCTHGATLGRVNRDEVFYLMARGLSRAEAERLIVRGFFQDVLDRIELEPVREALGAALESRIPQAI</sequence>
<dbReference type="Pfam" id="PF01458">
    <property type="entry name" value="SUFBD_core"/>
    <property type="match status" value="1"/>
</dbReference>
<proteinExistence type="predicted"/>
<dbReference type="NCBIfam" id="TIGR01981">
    <property type="entry name" value="sufD"/>
    <property type="match status" value="1"/>
</dbReference>
<protein>
    <submittedName>
        <fullName evidence="2">Unannotated protein</fullName>
    </submittedName>
</protein>
<dbReference type="InterPro" id="IPR011542">
    <property type="entry name" value="SUF_FeS_clus_asmbl_SufD"/>
</dbReference>
<evidence type="ECO:0000259" key="1">
    <source>
        <dbReference type="Pfam" id="PF01458"/>
    </source>
</evidence>
<dbReference type="PANTHER" id="PTHR43575:SF1">
    <property type="entry name" value="PROTEIN ABCI7, CHLOROPLASTIC"/>
    <property type="match status" value="1"/>
</dbReference>
<evidence type="ECO:0000313" key="2">
    <source>
        <dbReference type="EMBL" id="CAB4684274.1"/>
    </source>
</evidence>
<dbReference type="AlphaFoldDB" id="A0A6J6NHH6"/>